<evidence type="ECO:0000256" key="7">
    <source>
        <dbReference type="ARBA" id="ARBA00023125"/>
    </source>
</evidence>
<dbReference type="PANTHER" id="PTHR33202:SF1">
    <property type="entry name" value="FERRIC UPTAKE REGULATION PROTEIN"/>
    <property type="match status" value="1"/>
</dbReference>
<keyword evidence="4" id="KW-0678">Repressor</keyword>
<dbReference type="Gene3D" id="1.10.10.10">
    <property type="entry name" value="Winged helix-like DNA-binding domain superfamily/Winged helix DNA-binding domain"/>
    <property type="match status" value="1"/>
</dbReference>
<dbReference type="GO" id="GO:0045892">
    <property type="term" value="P:negative regulation of DNA-templated transcription"/>
    <property type="evidence" value="ECO:0007669"/>
    <property type="project" value="TreeGrafter"/>
</dbReference>
<name>A0A0R1XUW0_9LACO</name>
<dbReference type="Pfam" id="PF01475">
    <property type="entry name" value="FUR"/>
    <property type="match status" value="1"/>
</dbReference>
<evidence type="ECO:0000313" key="10">
    <source>
        <dbReference type="EMBL" id="KRM30492.1"/>
    </source>
</evidence>
<dbReference type="GO" id="GO:0003700">
    <property type="term" value="F:DNA-binding transcription factor activity"/>
    <property type="evidence" value="ECO:0007669"/>
    <property type="project" value="InterPro"/>
</dbReference>
<accession>A0A0R1XUW0</accession>
<comment type="caution">
    <text evidence="10">The sequence shown here is derived from an EMBL/GenBank/DDBJ whole genome shotgun (WGS) entry which is preliminary data.</text>
</comment>
<keyword evidence="5 9" id="KW-0862">Zinc</keyword>
<keyword evidence="3" id="KW-0963">Cytoplasm</keyword>
<dbReference type="GO" id="GO:0005737">
    <property type="term" value="C:cytoplasm"/>
    <property type="evidence" value="ECO:0007669"/>
    <property type="project" value="UniProtKB-SubCell"/>
</dbReference>
<dbReference type="CDD" id="cd07153">
    <property type="entry name" value="Fur_like"/>
    <property type="match status" value="1"/>
</dbReference>
<dbReference type="Proteomes" id="UP000051236">
    <property type="component" value="Unassembled WGS sequence"/>
</dbReference>
<dbReference type="eggNOG" id="COG0735">
    <property type="taxonomic scope" value="Bacteria"/>
</dbReference>
<feature type="binding site" evidence="9">
    <location>
        <position position="106"/>
    </location>
    <ligand>
        <name>Zn(2+)</name>
        <dbReference type="ChEBI" id="CHEBI:29105"/>
    </ligand>
</feature>
<comment type="subcellular location">
    <subcellularLocation>
        <location evidence="1">Cytoplasm</location>
    </subcellularLocation>
</comment>
<sequence>MFNLIYPEIKPAIELMQQADLRITKQRQDLLHYLNQYQDYYLPVKQVDSYLRQRYARMSYETVYRNIDELAALDIIEKRMFESGLHVKYQCDFKHTQHSHFICQNCGLVVELNEPPMTLFQGQIPEYKIKSQKLEVFGLCPACQAKGIQ</sequence>
<feature type="binding site" evidence="9">
    <location>
        <position position="140"/>
    </location>
    <ligand>
        <name>Zn(2+)</name>
        <dbReference type="ChEBI" id="CHEBI:29105"/>
    </ligand>
</feature>
<keyword evidence="11" id="KW-1185">Reference proteome</keyword>
<feature type="binding site" evidence="9">
    <location>
        <position position="143"/>
    </location>
    <ligand>
        <name>Zn(2+)</name>
        <dbReference type="ChEBI" id="CHEBI:29105"/>
    </ligand>
</feature>
<evidence type="ECO:0000256" key="8">
    <source>
        <dbReference type="ARBA" id="ARBA00023163"/>
    </source>
</evidence>
<dbReference type="SUPFAM" id="SSF46785">
    <property type="entry name" value="Winged helix' DNA-binding domain"/>
    <property type="match status" value="1"/>
</dbReference>
<evidence type="ECO:0000256" key="4">
    <source>
        <dbReference type="ARBA" id="ARBA00022491"/>
    </source>
</evidence>
<evidence type="ECO:0000256" key="6">
    <source>
        <dbReference type="ARBA" id="ARBA00023015"/>
    </source>
</evidence>
<organism evidence="10 11">
    <name type="scientific">Agrilactobacillus composti DSM 18527 = JCM 14202</name>
    <dbReference type="NCBI Taxonomy" id="1423734"/>
    <lineage>
        <taxon>Bacteria</taxon>
        <taxon>Bacillati</taxon>
        <taxon>Bacillota</taxon>
        <taxon>Bacilli</taxon>
        <taxon>Lactobacillales</taxon>
        <taxon>Lactobacillaceae</taxon>
        <taxon>Agrilactobacillus</taxon>
    </lineage>
</organism>
<dbReference type="InterPro" id="IPR043135">
    <property type="entry name" value="Fur_C"/>
</dbReference>
<proteinExistence type="inferred from homology"/>
<dbReference type="InterPro" id="IPR036388">
    <property type="entry name" value="WH-like_DNA-bd_sf"/>
</dbReference>
<dbReference type="PANTHER" id="PTHR33202">
    <property type="entry name" value="ZINC UPTAKE REGULATION PROTEIN"/>
    <property type="match status" value="1"/>
</dbReference>
<dbReference type="GO" id="GO:0008270">
    <property type="term" value="F:zinc ion binding"/>
    <property type="evidence" value="ECO:0007669"/>
    <property type="project" value="TreeGrafter"/>
</dbReference>
<reference evidence="10 11" key="1">
    <citation type="journal article" date="2015" name="Genome Announc.">
        <title>Expanding the biotechnology potential of lactobacilli through comparative genomics of 213 strains and associated genera.</title>
        <authorList>
            <person name="Sun Z."/>
            <person name="Harris H.M."/>
            <person name="McCann A."/>
            <person name="Guo C."/>
            <person name="Argimon S."/>
            <person name="Zhang W."/>
            <person name="Yang X."/>
            <person name="Jeffery I.B."/>
            <person name="Cooney J.C."/>
            <person name="Kagawa T.F."/>
            <person name="Liu W."/>
            <person name="Song Y."/>
            <person name="Salvetti E."/>
            <person name="Wrobel A."/>
            <person name="Rasinkangas P."/>
            <person name="Parkhill J."/>
            <person name="Rea M.C."/>
            <person name="O'Sullivan O."/>
            <person name="Ritari J."/>
            <person name="Douillard F.P."/>
            <person name="Paul Ross R."/>
            <person name="Yang R."/>
            <person name="Briner A.E."/>
            <person name="Felis G.E."/>
            <person name="de Vos W.M."/>
            <person name="Barrangou R."/>
            <person name="Klaenhammer T.R."/>
            <person name="Caufield P.W."/>
            <person name="Cui Y."/>
            <person name="Zhang H."/>
            <person name="O'Toole P.W."/>
        </authorList>
    </citation>
    <scope>NUCLEOTIDE SEQUENCE [LARGE SCALE GENOMIC DNA]</scope>
    <source>
        <strain evidence="10 11">DSM 18527</strain>
    </source>
</reference>
<comment type="similarity">
    <text evidence="2">Belongs to the Fur family.</text>
</comment>
<evidence type="ECO:0000256" key="5">
    <source>
        <dbReference type="ARBA" id="ARBA00022833"/>
    </source>
</evidence>
<evidence type="ECO:0000256" key="9">
    <source>
        <dbReference type="PIRSR" id="PIRSR602481-1"/>
    </source>
</evidence>
<keyword evidence="7" id="KW-0238">DNA-binding</keyword>
<dbReference type="EMBL" id="AZGA01000088">
    <property type="protein sequence ID" value="KRM30492.1"/>
    <property type="molecule type" value="Genomic_DNA"/>
</dbReference>
<dbReference type="GO" id="GO:1900376">
    <property type="term" value="P:regulation of secondary metabolite biosynthetic process"/>
    <property type="evidence" value="ECO:0007669"/>
    <property type="project" value="TreeGrafter"/>
</dbReference>
<protein>
    <submittedName>
        <fullName evidence="10">Fe2+ zn2+ uptake regulation protein</fullName>
    </submittedName>
</protein>
<comment type="cofactor">
    <cofactor evidence="9">
        <name>Zn(2+)</name>
        <dbReference type="ChEBI" id="CHEBI:29105"/>
    </cofactor>
    <text evidence="9">Binds 1 zinc ion per subunit.</text>
</comment>
<dbReference type="STRING" id="1423734.FC83_GL001624"/>
<feature type="binding site" evidence="9">
    <location>
        <position position="103"/>
    </location>
    <ligand>
        <name>Zn(2+)</name>
        <dbReference type="ChEBI" id="CHEBI:29105"/>
    </ligand>
</feature>
<evidence type="ECO:0000256" key="3">
    <source>
        <dbReference type="ARBA" id="ARBA00022490"/>
    </source>
</evidence>
<keyword evidence="6" id="KW-0805">Transcription regulation</keyword>
<dbReference type="Gene3D" id="3.30.1490.190">
    <property type="match status" value="1"/>
</dbReference>
<gene>
    <name evidence="10" type="ORF">FC83_GL001624</name>
</gene>
<dbReference type="InterPro" id="IPR002481">
    <property type="entry name" value="FUR"/>
</dbReference>
<evidence type="ECO:0000256" key="2">
    <source>
        <dbReference type="ARBA" id="ARBA00007957"/>
    </source>
</evidence>
<dbReference type="AlphaFoldDB" id="A0A0R1XUW0"/>
<evidence type="ECO:0000313" key="11">
    <source>
        <dbReference type="Proteomes" id="UP000051236"/>
    </source>
</evidence>
<dbReference type="InterPro" id="IPR036390">
    <property type="entry name" value="WH_DNA-bd_sf"/>
</dbReference>
<evidence type="ECO:0000256" key="1">
    <source>
        <dbReference type="ARBA" id="ARBA00004496"/>
    </source>
</evidence>
<keyword evidence="8" id="KW-0804">Transcription</keyword>
<dbReference type="GO" id="GO:0000976">
    <property type="term" value="F:transcription cis-regulatory region binding"/>
    <property type="evidence" value="ECO:0007669"/>
    <property type="project" value="TreeGrafter"/>
</dbReference>
<dbReference type="PATRIC" id="fig|1423734.3.peg.1644"/>
<keyword evidence="9" id="KW-0479">Metal-binding</keyword>